<keyword evidence="2" id="KW-1185">Reference proteome</keyword>
<gene>
    <name evidence="1" type="ordered locus">VIT_10s0042g00640</name>
</gene>
<accession>F6HIQ8</accession>
<protein>
    <submittedName>
        <fullName evidence="1">Uncharacterized protein</fullName>
    </submittedName>
</protein>
<name>F6HIQ8_VITVI</name>
<dbReference type="Proteomes" id="UP000009183">
    <property type="component" value="Chromosome 10"/>
</dbReference>
<dbReference type="AlphaFoldDB" id="F6HIQ8"/>
<dbReference type="EMBL" id="FN595766">
    <property type="protein sequence ID" value="CCB52104.1"/>
    <property type="molecule type" value="Genomic_DNA"/>
</dbReference>
<dbReference type="HOGENOM" id="CLU_2201846_0_0_1"/>
<evidence type="ECO:0000313" key="2">
    <source>
        <dbReference type="Proteomes" id="UP000009183"/>
    </source>
</evidence>
<sequence>MYHIRVAARGFINSTSGFATVVGGTGLAVWNTPSYPSKAEQRAPYFSKSALKEFQVLRCFLKFLQISILSITGISNSSMDNVALGEKKLDDLCSNVPIGASPDFRPSV</sequence>
<reference evidence="2" key="1">
    <citation type="journal article" date="2007" name="Nature">
        <title>The grapevine genome sequence suggests ancestral hexaploidization in major angiosperm phyla.</title>
        <authorList>
            <consortium name="The French-Italian Public Consortium for Grapevine Genome Characterization."/>
            <person name="Jaillon O."/>
            <person name="Aury J.-M."/>
            <person name="Noel B."/>
            <person name="Policriti A."/>
            <person name="Clepet C."/>
            <person name="Casagrande A."/>
            <person name="Choisne N."/>
            <person name="Aubourg S."/>
            <person name="Vitulo N."/>
            <person name="Jubin C."/>
            <person name="Vezzi A."/>
            <person name="Legeai F."/>
            <person name="Hugueney P."/>
            <person name="Dasilva C."/>
            <person name="Horner D."/>
            <person name="Mica E."/>
            <person name="Jublot D."/>
            <person name="Poulain J."/>
            <person name="Bruyere C."/>
            <person name="Billault A."/>
            <person name="Segurens B."/>
            <person name="Gouyvenoux M."/>
            <person name="Ugarte E."/>
            <person name="Cattonaro F."/>
            <person name="Anthouard V."/>
            <person name="Vico V."/>
            <person name="Del Fabbro C."/>
            <person name="Alaux M."/>
            <person name="Di Gaspero G."/>
            <person name="Dumas V."/>
            <person name="Felice N."/>
            <person name="Paillard S."/>
            <person name="Juman I."/>
            <person name="Moroldo M."/>
            <person name="Scalabrin S."/>
            <person name="Canaguier A."/>
            <person name="Le Clainche I."/>
            <person name="Malacrida G."/>
            <person name="Durand E."/>
            <person name="Pesole G."/>
            <person name="Laucou V."/>
            <person name="Chatelet P."/>
            <person name="Merdinoglu D."/>
            <person name="Delledonne M."/>
            <person name="Pezzotti M."/>
            <person name="Lecharny A."/>
            <person name="Scarpelli C."/>
            <person name="Artiguenave F."/>
            <person name="Pe M.E."/>
            <person name="Valle G."/>
            <person name="Morgante M."/>
            <person name="Caboche M."/>
            <person name="Adam-Blondon A.-F."/>
            <person name="Weissenbach J."/>
            <person name="Quetier F."/>
            <person name="Wincker P."/>
        </authorList>
    </citation>
    <scope>NUCLEOTIDE SEQUENCE [LARGE SCALE GENOMIC DNA]</scope>
    <source>
        <strain evidence="2">cv. Pinot noir / PN40024</strain>
    </source>
</reference>
<dbReference type="InParanoid" id="F6HIQ8"/>
<dbReference type="PaxDb" id="29760-VIT_10s0042g00640.t01"/>
<proteinExistence type="predicted"/>
<evidence type="ECO:0000313" key="1">
    <source>
        <dbReference type="EMBL" id="CCB52104.1"/>
    </source>
</evidence>
<organism evidence="1 2">
    <name type="scientific">Vitis vinifera</name>
    <name type="common">Grape</name>
    <dbReference type="NCBI Taxonomy" id="29760"/>
    <lineage>
        <taxon>Eukaryota</taxon>
        <taxon>Viridiplantae</taxon>
        <taxon>Streptophyta</taxon>
        <taxon>Embryophyta</taxon>
        <taxon>Tracheophyta</taxon>
        <taxon>Spermatophyta</taxon>
        <taxon>Magnoliopsida</taxon>
        <taxon>eudicotyledons</taxon>
        <taxon>Gunneridae</taxon>
        <taxon>Pentapetalae</taxon>
        <taxon>rosids</taxon>
        <taxon>Vitales</taxon>
        <taxon>Vitaceae</taxon>
        <taxon>Viteae</taxon>
        <taxon>Vitis</taxon>
    </lineage>
</organism>